<dbReference type="AlphaFoldDB" id="A0A813KZ17"/>
<evidence type="ECO:0000313" key="2">
    <source>
        <dbReference type="EMBL" id="CAE8719239.1"/>
    </source>
</evidence>
<feature type="non-terminal residue" evidence="2">
    <location>
        <position position="1"/>
    </location>
</feature>
<feature type="non-terminal residue" evidence="2">
    <location>
        <position position="172"/>
    </location>
</feature>
<evidence type="ECO:0000256" key="1">
    <source>
        <dbReference type="SAM" id="Phobius"/>
    </source>
</evidence>
<keyword evidence="1" id="KW-0812">Transmembrane</keyword>
<comment type="caution">
    <text evidence="2">The sequence shown here is derived from an EMBL/GenBank/DDBJ whole genome shotgun (WGS) entry which is preliminary data.</text>
</comment>
<proteinExistence type="predicted"/>
<evidence type="ECO:0000313" key="3">
    <source>
        <dbReference type="Proteomes" id="UP000626109"/>
    </source>
</evidence>
<feature type="transmembrane region" description="Helical" evidence="1">
    <location>
        <begin position="6"/>
        <end position="25"/>
    </location>
</feature>
<name>A0A813KZ17_POLGL</name>
<dbReference type="EMBL" id="CAJNNW010033500">
    <property type="protein sequence ID" value="CAE8719239.1"/>
    <property type="molecule type" value="Genomic_DNA"/>
</dbReference>
<reference evidence="2" key="1">
    <citation type="submission" date="2021-02" db="EMBL/GenBank/DDBJ databases">
        <authorList>
            <person name="Dougan E. K."/>
            <person name="Rhodes N."/>
            <person name="Thang M."/>
            <person name="Chan C."/>
        </authorList>
    </citation>
    <scope>NUCLEOTIDE SEQUENCE</scope>
</reference>
<organism evidence="2 3">
    <name type="scientific">Polarella glacialis</name>
    <name type="common">Dinoflagellate</name>
    <dbReference type="NCBI Taxonomy" id="89957"/>
    <lineage>
        <taxon>Eukaryota</taxon>
        <taxon>Sar</taxon>
        <taxon>Alveolata</taxon>
        <taxon>Dinophyceae</taxon>
        <taxon>Suessiales</taxon>
        <taxon>Suessiaceae</taxon>
        <taxon>Polarella</taxon>
    </lineage>
</organism>
<keyword evidence="1" id="KW-1133">Transmembrane helix</keyword>
<keyword evidence="1" id="KW-0472">Membrane</keyword>
<feature type="transmembrane region" description="Helical" evidence="1">
    <location>
        <begin position="87"/>
        <end position="107"/>
    </location>
</feature>
<gene>
    <name evidence="2" type="ORF">PGLA2088_LOCUS40531</name>
</gene>
<sequence length="172" mass="18865">VFCMHFLTSVSDVVCIICTAPLFIFGTRGYCVQKGCLGPMLTLVFAMCMVDLSAFGAYLLVATPRPLAPGSRSIVDVMEAVLGVWEWALLASVSLQLALCVSCWRVYRELRMAGLYAPDRPADVATWKTTEISVMEIMCEAEDIEYLQAFELKCEGGAAEQYNVSLPLLSEA</sequence>
<feature type="transmembrane region" description="Helical" evidence="1">
    <location>
        <begin position="37"/>
        <end position="61"/>
    </location>
</feature>
<dbReference type="Proteomes" id="UP000626109">
    <property type="component" value="Unassembled WGS sequence"/>
</dbReference>
<protein>
    <submittedName>
        <fullName evidence="2">Uncharacterized protein</fullName>
    </submittedName>
</protein>
<accession>A0A813KZ17</accession>